<dbReference type="EMBL" id="LVLJ01001741">
    <property type="protein sequence ID" value="OAE28343.1"/>
    <property type="molecule type" value="Genomic_DNA"/>
</dbReference>
<reference evidence="2" key="1">
    <citation type="submission" date="2016-03" db="EMBL/GenBank/DDBJ databases">
        <title>Mechanisms controlling the formation of the plant cell surface in tip-growing cells are functionally conserved among land plants.</title>
        <authorList>
            <person name="Honkanen S."/>
            <person name="Jones V.A."/>
            <person name="Morieri G."/>
            <person name="Champion C."/>
            <person name="Hetherington A.J."/>
            <person name="Kelly S."/>
            <person name="Saint-Marcoux D."/>
            <person name="Proust H."/>
            <person name="Prescott H."/>
            <person name="Dolan L."/>
        </authorList>
    </citation>
    <scope>NUCLEOTIDE SEQUENCE [LARGE SCALE GENOMIC DNA]</scope>
    <source>
        <tissue evidence="2">Whole gametophyte</tissue>
    </source>
</reference>
<name>A0A176W6J5_MARPO</name>
<evidence type="ECO:0000313" key="3">
    <source>
        <dbReference type="Proteomes" id="UP000077202"/>
    </source>
</evidence>
<dbReference type="AlphaFoldDB" id="A0A176W6J5"/>
<accession>A0A176W6J5</accession>
<comment type="caution">
    <text evidence="2">The sequence shown here is derived from an EMBL/GenBank/DDBJ whole genome shotgun (WGS) entry which is preliminary data.</text>
</comment>
<keyword evidence="3" id="KW-1185">Reference proteome</keyword>
<dbReference type="Pfam" id="PF17749">
    <property type="entry name" value="MIP-T3_C"/>
    <property type="match status" value="1"/>
</dbReference>
<sequence>MIKEYQFWIKERDTYAVKVEEEKRITEEMLQAESGKVLELDEEIRRQNQLIISLKAQVVTDVNMLL</sequence>
<gene>
    <name evidence="2" type="ORF">AXG93_2490s1340</name>
</gene>
<dbReference type="Proteomes" id="UP000077202">
    <property type="component" value="Unassembled WGS sequence"/>
</dbReference>
<evidence type="ECO:0000313" key="2">
    <source>
        <dbReference type="EMBL" id="OAE28343.1"/>
    </source>
</evidence>
<dbReference type="InterPro" id="IPR041476">
    <property type="entry name" value="TRAF3IP1_C"/>
</dbReference>
<proteinExistence type="predicted"/>
<protein>
    <recommendedName>
        <fullName evidence="1">TRAF3-interacting protein 1 C-terminal domain-containing protein</fullName>
    </recommendedName>
</protein>
<organism evidence="2 3">
    <name type="scientific">Marchantia polymorpha subsp. ruderalis</name>
    <dbReference type="NCBI Taxonomy" id="1480154"/>
    <lineage>
        <taxon>Eukaryota</taxon>
        <taxon>Viridiplantae</taxon>
        <taxon>Streptophyta</taxon>
        <taxon>Embryophyta</taxon>
        <taxon>Marchantiophyta</taxon>
        <taxon>Marchantiopsida</taxon>
        <taxon>Marchantiidae</taxon>
        <taxon>Marchantiales</taxon>
        <taxon>Marchantiaceae</taxon>
        <taxon>Marchantia</taxon>
    </lineage>
</organism>
<feature type="domain" description="TRAF3-interacting protein 1 C-terminal" evidence="1">
    <location>
        <begin position="1"/>
        <end position="60"/>
    </location>
</feature>
<evidence type="ECO:0000259" key="1">
    <source>
        <dbReference type="Pfam" id="PF17749"/>
    </source>
</evidence>